<evidence type="ECO:0000313" key="1">
    <source>
        <dbReference type="EMBL" id="MBC2605617.1"/>
    </source>
</evidence>
<sequence length="65" mass="7263">MSGRNKLVDGSGLLETLFDEHSRPSLKWLSRMRSSGVIPSLKVGRLVRYDPLKVKQALARIQAAK</sequence>
<proteinExistence type="predicted"/>
<dbReference type="AlphaFoldDB" id="A0A7X1E9B6"/>
<evidence type="ECO:0000313" key="2">
    <source>
        <dbReference type="Proteomes" id="UP000526501"/>
    </source>
</evidence>
<reference evidence="1 2" key="1">
    <citation type="submission" date="2020-07" db="EMBL/GenBank/DDBJ databases">
        <authorList>
            <person name="Feng X."/>
        </authorList>
    </citation>
    <scope>NUCLEOTIDE SEQUENCE [LARGE SCALE GENOMIC DNA]</scope>
    <source>
        <strain evidence="1 2">JCM23202</strain>
    </source>
</reference>
<dbReference type="EMBL" id="JACHVC010000006">
    <property type="protein sequence ID" value="MBC2605617.1"/>
    <property type="molecule type" value="Genomic_DNA"/>
</dbReference>
<keyword evidence="2" id="KW-1185">Reference proteome</keyword>
<protein>
    <recommendedName>
        <fullName evidence="3">Helix-turn-helix domain-containing protein</fullName>
    </recommendedName>
</protein>
<dbReference type="RefSeq" id="WP_185659486.1">
    <property type="nucleotide sequence ID" value="NZ_CAWPOO010000006.1"/>
</dbReference>
<organism evidence="1 2">
    <name type="scientific">Pelagicoccus albus</name>
    <dbReference type="NCBI Taxonomy" id="415222"/>
    <lineage>
        <taxon>Bacteria</taxon>
        <taxon>Pseudomonadati</taxon>
        <taxon>Verrucomicrobiota</taxon>
        <taxon>Opitutia</taxon>
        <taxon>Puniceicoccales</taxon>
        <taxon>Pelagicoccaceae</taxon>
        <taxon>Pelagicoccus</taxon>
    </lineage>
</organism>
<evidence type="ECO:0008006" key="3">
    <source>
        <dbReference type="Google" id="ProtNLM"/>
    </source>
</evidence>
<comment type="caution">
    <text evidence="1">The sequence shown here is derived from an EMBL/GenBank/DDBJ whole genome shotgun (WGS) entry which is preliminary data.</text>
</comment>
<gene>
    <name evidence="1" type="ORF">H5P27_06130</name>
</gene>
<dbReference type="Proteomes" id="UP000526501">
    <property type="component" value="Unassembled WGS sequence"/>
</dbReference>
<name>A0A7X1E9B6_9BACT</name>
<accession>A0A7X1E9B6</accession>